<feature type="domain" description="Response regulatory" evidence="1">
    <location>
        <begin position="9"/>
        <end position="118"/>
    </location>
</feature>
<name>A0A1X7AJV3_9GAMM</name>
<evidence type="ECO:0000313" key="3">
    <source>
        <dbReference type="Proteomes" id="UP000196573"/>
    </source>
</evidence>
<dbReference type="OrthoDB" id="9802426at2"/>
<protein>
    <submittedName>
        <fullName evidence="2">Nitrogen regulation protein NR(I)</fullName>
    </submittedName>
</protein>
<dbReference type="InterPro" id="IPR001789">
    <property type="entry name" value="Sig_transdc_resp-reg_receiver"/>
</dbReference>
<dbReference type="AlphaFoldDB" id="A0A1X7AJV3"/>
<sequence length="125" mass="13540">MSSDNQSLVFLVDTDSGVAQTVHALCQNQNLTLIHFQCWDAMESHLKATHPCFLIVSDSSDASDTHSQISRLTLQHTTLPVIVLGQQHNLTAAVASIQAGAIDYIEKPAFSGRLQAHISNFQLAG</sequence>
<evidence type="ECO:0000259" key="1">
    <source>
        <dbReference type="Pfam" id="PF00072"/>
    </source>
</evidence>
<dbReference type="SUPFAM" id="SSF52172">
    <property type="entry name" value="CheY-like"/>
    <property type="match status" value="1"/>
</dbReference>
<dbReference type="InterPro" id="IPR011006">
    <property type="entry name" value="CheY-like_superfamily"/>
</dbReference>
<reference evidence="2 3" key="1">
    <citation type="submission" date="2017-03" db="EMBL/GenBank/DDBJ databases">
        <authorList>
            <person name="Afonso C.L."/>
            <person name="Miller P.J."/>
            <person name="Scott M.A."/>
            <person name="Spackman E."/>
            <person name="Goraichik I."/>
            <person name="Dimitrov K.M."/>
            <person name="Suarez D.L."/>
            <person name="Swayne D.E."/>
        </authorList>
    </citation>
    <scope>NUCLEOTIDE SEQUENCE [LARGE SCALE GENOMIC DNA]</scope>
    <source>
        <strain evidence="2">SB41UT1</strain>
    </source>
</reference>
<keyword evidence="3" id="KW-1185">Reference proteome</keyword>
<accession>A0A1X7AJV3</accession>
<proteinExistence type="predicted"/>
<evidence type="ECO:0000313" key="2">
    <source>
        <dbReference type="EMBL" id="SMA42451.1"/>
    </source>
</evidence>
<dbReference type="Proteomes" id="UP000196573">
    <property type="component" value="Unassembled WGS sequence"/>
</dbReference>
<dbReference type="RefSeq" id="WP_087108346.1">
    <property type="nucleotide sequence ID" value="NZ_CBCSCN010000009.1"/>
</dbReference>
<dbReference type="Gene3D" id="3.40.50.2300">
    <property type="match status" value="1"/>
</dbReference>
<organism evidence="2 3">
    <name type="scientific">Parendozoicomonas haliclonae</name>
    <dbReference type="NCBI Taxonomy" id="1960125"/>
    <lineage>
        <taxon>Bacteria</taxon>
        <taxon>Pseudomonadati</taxon>
        <taxon>Pseudomonadota</taxon>
        <taxon>Gammaproteobacteria</taxon>
        <taxon>Oceanospirillales</taxon>
        <taxon>Endozoicomonadaceae</taxon>
        <taxon>Parendozoicomonas</taxon>
    </lineage>
</organism>
<dbReference type="EMBL" id="FWPT01000003">
    <property type="protein sequence ID" value="SMA42451.1"/>
    <property type="molecule type" value="Genomic_DNA"/>
</dbReference>
<dbReference type="Pfam" id="PF00072">
    <property type="entry name" value="Response_reg"/>
    <property type="match status" value="1"/>
</dbReference>
<gene>
    <name evidence="2" type="primary">glnG_2</name>
    <name evidence="2" type="ORF">EHSB41UT_01433</name>
</gene>
<dbReference type="GO" id="GO:0000160">
    <property type="term" value="P:phosphorelay signal transduction system"/>
    <property type="evidence" value="ECO:0007669"/>
    <property type="project" value="InterPro"/>
</dbReference>